<feature type="domain" description="DUF8147" evidence="2">
    <location>
        <begin position="8"/>
        <end position="115"/>
    </location>
</feature>
<keyword evidence="1" id="KW-0812">Transmembrane</keyword>
<feature type="transmembrane region" description="Helical" evidence="1">
    <location>
        <begin position="7"/>
        <end position="30"/>
    </location>
</feature>
<sequence length="150" mass="14919">MNSRLETVVRIAGSSVAGVVAFVAVTVLVTAGLEPYVWPSLLVGLPAGVAAGVAVFALAILGTRYYAERGTEAGVSRRTAVRLWAALGALGSFVVGGALGTAAVVLWGGGLASGLAFVGLPIGLLAAGAGGALTARFGARRSDRRRASAR</sequence>
<dbReference type="InterPro" id="IPR058460">
    <property type="entry name" value="DUF8147"/>
</dbReference>
<evidence type="ECO:0000313" key="3">
    <source>
        <dbReference type="EMBL" id="ELY64306.1"/>
    </source>
</evidence>
<keyword evidence="1" id="KW-0472">Membrane</keyword>
<gene>
    <name evidence="3" type="ORF">C492_05240</name>
</gene>
<organism evidence="3 4">
    <name type="scientific">Natronococcus jeotgali DSM 18795</name>
    <dbReference type="NCBI Taxonomy" id="1227498"/>
    <lineage>
        <taxon>Archaea</taxon>
        <taxon>Methanobacteriati</taxon>
        <taxon>Methanobacteriota</taxon>
        <taxon>Stenosarchaea group</taxon>
        <taxon>Halobacteria</taxon>
        <taxon>Halobacteriales</taxon>
        <taxon>Natrialbaceae</taxon>
        <taxon>Natronococcus</taxon>
    </lineage>
</organism>
<keyword evidence="4" id="KW-1185">Reference proteome</keyword>
<keyword evidence="1" id="KW-1133">Transmembrane helix</keyword>
<feature type="transmembrane region" description="Helical" evidence="1">
    <location>
        <begin position="83"/>
        <end position="108"/>
    </location>
</feature>
<evidence type="ECO:0000256" key="1">
    <source>
        <dbReference type="SAM" id="Phobius"/>
    </source>
</evidence>
<dbReference type="AlphaFoldDB" id="L9XSB0"/>
<dbReference type="STRING" id="1227498.C492_05240"/>
<dbReference type="RefSeq" id="WP_008421130.1">
    <property type="nucleotide sequence ID" value="NZ_AOIA01000033.1"/>
</dbReference>
<name>L9XSB0_9EURY</name>
<comment type="caution">
    <text evidence="3">The sequence shown here is derived from an EMBL/GenBank/DDBJ whole genome shotgun (WGS) entry which is preliminary data.</text>
</comment>
<dbReference type="Proteomes" id="UP000011531">
    <property type="component" value="Unassembled WGS sequence"/>
</dbReference>
<proteinExistence type="predicted"/>
<evidence type="ECO:0000313" key="4">
    <source>
        <dbReference type="Proteomes" id="UP000011531"/>
    </source>
</evidence>
<protein>
    <recommendedName>
        <fullName evidence="2">DUF8147 domain-containing protein</fullName>
    </recommendedName>
</protein>
<dbReference type="Pfam" id="PF26472">
    <property type="entry name" value="DUF8147"/>
    <property type="match status" value="1"/>
</dbReference>
<feature type="transmembrane region" description="Helical" evidence="1">
    <location>
        <begin position="36"/>
        <end position="62"/>
    </location>
</feature>
<dbReference type="EMBL" id="AOIA01000033">
    <property type="protein sequence ID" value="ELY64306.1"/>
    <property type="molecule type" value="Genomic_DNA"/>
</dbReference>
<feature type="transmembrane region" description="Helical" evidence="1">
    <location>
        <begin position="114"/>
        <end position="135"/>
    </location>
</feature>
<reference evidence="3 4" key="1">
    <citation type="journal article" date="2014" name="PLoS Genet.">
        <title>Phylogenetically driven sequencing of extremely halophilic archaea reveals strategies for static and dynamic osmo-response.</title>
        <authorList>
            <person name="Becker E.A."/>
            <person name="Seitzer P.M."/>
            <person name="Tritt A."/>
            <person name="Larsen D."/>
            <person name="Krusor M."/>
            <person name="Yao A.I."/>
            <person name="Wu D."/>
            <person name="Madern D."/>
            <person name="Eisen J.A."/>
            <person name="Darling A.E."/>
            <person name="Facciotti M.T."/>
        </authorList>
    </citation>
    <scope>NUCLEOTIDE SEQUENCE [LARGE SCALE GENOMIC DNA]</scope>
    <source>
        <strain evidence="3 4">DSM 18795</strain>
    </source>
</reference>
<accession>L9XSB0</accession>
<evidence type="ECO:0000259" key="2">
    <source>
        <dbReference type="Pfam" id="PF26472"/>
    </source>
</evidence>